<keyword evidence="3 7" id="KW-0489">Methyltransferase</keyword>
<accession>A0A2Z2NME3</accession>
<reference evidence="8 9" key="1">
    <citation type="submission" date="2016-12" db="EMBL/GenBank/DDBJ databases">
        <authorList>
            <person name="Song W.-J."/>
            <person name="Kurnit D.M."/>
        </authorList>
    </citation>
    <scope>NUCLEOTIDE SEQUENCE [LARGE SCALE GENOMIC DNA]</scope>
    <source>
        <strain evidence="8 9">IMCC3135</strain>
    </source>
</reference>
<feature type="binding site" evidence="7">
    <location>
        <position position="178"/>
    </location>
    <ligand>
        <name>substrate</name>
    </ligand>
</feature>
<dbReference type="InterPro" id="IPR003358">
    <property type="entry name" value="tRNA_(Gua-N-7)_MeTrfase_Trmb"/>
</dbReference>
<dbReference type="InterPro" id="IPR029063">
    <property type="entry name" value="SAM-dependent_MTases_sf"/>
</dbReference>
<comment type="similarity">
    <text evidence="7">Belongs to the class I-like SAM-binding methyltransferase superfamily. TrmB family.</text>
</comment>
<evidence type="ECO:0000313" key="9">
    <source>
        <dbReference type="Proteomes" id="UP000250079"/>
    </source>
</evidence>
<comment type="catalytic activity">
    <reaction evidence="1 7">
        <text>guanosine(46) in tRNA + S-adenosyl-L-methionine = N(7)-methylguanosine(46) in tRNA + S-adenosyl-L-homocysteine</text>
        <dbReference type="Rhea" id="RHEA:42708"/>
        <dbReference type="Rhea" id="RHEA-COMP:10188"/>
        <dbReference type="Rhea" id="RHEA-COMP:10189"/>
        <dbReference type="ChEBI" id="CHEBI:57856"/>
        <dbReference type="ChEBI" id="CHEBI:59789"/>
        <dbReference type="ChEBI" id="CHEBI:74269"/>
        <dbReference type="ChEBI" id="CHEBI:74480"/>
        <dbReference type="EC" id="2.1.1.33"/>
    </reaction>
</comment>
<evidence type="ECO:0000256" key="1">
    <source>
        <dbReference type="ARBA" id="ARBA00000142"/>
    </source>
</evidence>
<dbReference type="Gene3D" id="3.40.50.150">
    <property type="entry name" value="Vaccinia Virus protein VP39"/>
    <property type="match status" value="1"/>
</dbReference>
<dbReference type="OrthoDB" id="9802090at2"/>
<dbReference type="SUPFAM" id="SSF53335">
    <property type="entry name" value="S-adenosyl-L-methionine-dependent methyltransferases"/>
    <property type="match status" value="1"/>
</dbReference>
<dbReference type="NCBIfam" id="TIGR00091">
    <property type="entry name" value="tRNA (guanosine(46)-N7)-methyltransferase TrmB"/>
    <property type="match status" value="1"/>
</dbReference>
<comment type="function">
    <text evidence="2 7">Catalyzes the formation of N(7)-methylguanine at position 46 (m7G46) in tRNA.</text>
</comment>
<comment type="caution">
    <text evidence="7">Lacks conserved residue(s) required for the propagation of feature annotation.</text>
</comment>
<gene>
    <name evidence="7 8" type="primary">trmB</name>
    <name evidence="8" type="ORF">IMCC3135_04990</name>
</gene>
<dbReference type="UniPathway" id="UPA00989"/>
<evidence type="ECO:0000256" key="5">
    <source>
        <dbReference type="ARBA" id="ARBA00022691"/>
    </source>
</evidence>
<dbReference type="HAMAP" id="MF_01057">
    <property type="entry name" value="tRNA_methyltr_TrmB"/>
    <property type="match status" value="1"/>
</dbReference>
<keyword evidence="4 7" id="KW-0808">Transferase</keyword>
<dbReference type="PANTHER" id="PTHR23417:SF14">
    <property type="entry name" value="PENTACOTRIPEPTIDE-REPEAT REGION OF PRORP DOMAIN-CONTAINING PROTEIN"/>
    <property type="match status" value="1"/>
</dbReference>
<feature type="binding site" evidence="7">
    <location>
        <position position="142"/>
    </location>
    <ligand>
        <name>S-adenosyl-L-methionine</name>
        <dbReference type="ChEBI" id="CHEBI:59789"/>
    </ligand>
</feature>
<dbReference type="RefSeq" id="WP_088916587.1">
    <property type="nucleotide sequence ID" value="NZ_CP018632.1"/>
</dbReference>
<sequence>MQADKETTPAGRLTRRSIRSFVVRNGRTTAAQTDALERLLPKFGLPYSDDPIDLVAAFGREAPTWLEIGFGNGDSLLHMANSHAEVNVIGAEVHESGIGHALIGVESNELANVRLVQHDAMEIMENMLPPASLDKVLLLFPDPWHKKRHHKRRIVQTDFLNAVARTLKTGGTLHCATDWAEYGEWMIDLLEQDDRFINSTGPGKPSERPEWRPVTRFERRGYRLGHSVTDLLYTRR</sequence>
<feature type="binding site" evidence="7">
    <location>
        <position position="67"/>
    </location>
    <ligand>
        <name>S-adenosyl-L-methionine</name>
        <dbReference type="ChEBI" id="CHEBI:59789"/>
    </ligand>
</feature>
<evidence type="ECO:0000256" key="7">
    <source>
        <dbReference type="HAMAP-Rule" id="MF_01057"/>
    </source>
</evidence>
<keyword evidence="9" id="KW-1185">Reference proteome</keyword>
<dbReference type="PROSITE" id="PS51625">
    <property type="entry name" value="SAM_MT_TRMB"/>
    <property type="match status" value="1"/>
</dbReference>
<feature type="binding site" evidence="7">
    <location>
        <position position="92"/>
    </location>
    <ligand>
        <name>S-adenosyl-L-methionine</name>
        <dbReference type="ChEBI" id="CHEBI:59789"/>
    </ligand>
</feature>
<dbReference type="EC" id="2.1.1.33" evidence="7"/>
<dbReference type="KEGG" id="gai:IMCC3135_04990"/>
<dbReference type="GO" id="GO:0043527">
    <property type="term" value="C:tRNA methyltransferase complex"/>
    <property type="evidence" value="ECO:0007669"/>
    <property type="project" value="TreeGrafter"/>
</dbReference>
<keyword evidence="5 7" id="KW-0949">S-adenosyl-L-methionine</keyword>
<comment type="pathway">
    <text evidence="7">tRNA modification; N(7)-methylguanine-tRNA biosynthesis.</text>
</comment>
<dbReference type="EMBL" id="CP018632">
    <property type="protein sequence ID" value="ASJ71111.1"/>
    <property type="molecule type" value="Genomic_DNA"/>
</dbReference>
<dbReference type="Pfam" id="PF02390">
    <property type="entry name" value="Methyltransf_4"/>
    <property type="match status" value="1"/>
</dbReference>
<evidence type="ECO:0000256" key="4">
    <source>
        <dbReference type="ARBA" id="ARBA00022679"/>
    </source>
</evidence>
<protein>
    <recommendedName>
        <fullName evidence="7">tRNA (guanine-N(7)-)-methyltransferase</fullName>
        <ecNumber evidence="7">2.1.1.33</ecNumber>
    </recommendedName>
    <alternativeName>
        <fullName evidence="7">tRNA (guanine(46)-N(7))-methyltransferase</fullName>
    </alternativeName>
    <alternativeName>
        <fullName evidence="7">tRNA(m7G46)-methyltransferase</fullName>
    </alternativeName>
</protein>
<evidence type="ECO:0000256" key="3">
    <source>
        <dbReference type="ARBA" id="ARBA00022603"/>
    </source>
</evidence>
<keyword evidence="6 7" id="KW-0819">tRNA processing</keyword>
<organism evidence="8 9">
    <name type="scientific">Granulosicoccus antarcticus IMCC3135</name>
    <dbReference type="NCBI Taxonomy" id="1192854"/>
    <lineage>
        <taxon>Bacteria</taxon>
        <taxon>Pseudomonadati</taxon>
        <taxon>Pseudomonadota</taxon>
        <taxon>Gammaproteobacteria</taxon>
        <taxon>Chromatiales</taxon>
        <taxon>Granulosicoccaceae</taxon>
        <taxon>Granulosicoccus</taxon>
    </lineage>
</organism>
<evidence type="ECO:0000256" key="6">
    <source>
        <dbReference type="ARBA" id="ARBA00022694"/>
    </source>
</evidence>
<evidence type="ECO:0000256" key="2">
    <source>
        <dbReference type="ARBA" id="ARBA00003015"/>
    </source>
</evidence>
<dbReference type="CDD" id="cd02440">
    <property type="entry name" value="AdoMet_MTases"/>
    <property type="match status" value="1"/>
</dbReference>
<name>A0A2Z2NME3_9GAMM</name>
<dbReference type="Proteomes" id="UP000250079">
    <property type="component" value="Chromosome"/>
</dbReference>
<proteinExistence type="inferred from homology"/>
<dbReference type="InterPro" id="IPR055361">
    <property type="entry name" value="tRNA_methyltr_TrmB_bact"/>
</dbReference>
<feature type="binding site" evidence="7">
    <location>
        <position position="146"/>
    </location>
    <ligand>
        <name>substrate</name>
    </ligand>
</feature>
<dbReference type="AlphaFoldDB" id="A0A2Z2NME3"/>
<feature type="binding site" evidence="7">
    <location>
        <position position="119"/>
    </location>
    <ligand>
        <name>S-adenosyl-L-methionine</name>
        <dbReference type="ChEBI" id="CHEBI:59789"/>
    </ligand>
</feature>
<feature type="binding site" evidence="7">
    <location>
        <begin position="215"/>
        <end position="218"/>
    </location>
    <ligand>
        <name>substrate</name>
    </ligand>
</feature>
<evidence type="ECO:0000313" key="8">
    <source>
        <dbReference type="EMBL" id="ASJ71111.1"/>
    </source>
</evidence>
<dbReference type="PANTHER" id="PTHR23417">
    <property type="entry name" value="3-DEOXY-D-MANNO-OCTULOSONIC-ACID TRANSFERASE/TRNA GUANINE-N 7 - -METHYLTRANSFERASE"/>
    <property type="match status" value="1"/>
</dbReference>
<dbReference type="GO" id="GO:0008176">
    <property type="term" value="F:tRNA (guanine(46)-N7)-methyltransferase activity"/>
    <property type="evidence" value="ECO:0007669"/>
    <property type="project" value="UniProtKB-UniRule"/>
</dbReference>